<evidence type="ECO:0000256" key="1">
    <source>
        <dbReference type="SAM" id="Phobius"/>
    </source>
</evidence>
<dbReference type="EMBL" id="BMFD01000004">
    <property type="protein sequence ID" value="GGC36788.1"/>
    <property type="molecule type" value="Genomic_DNA"/>
</dbReference>
<feature type="domain" description="CAAX prenyl protease 2/Lysostaphin resistance protein A-like" evidence="2">
    <location>
        <begin position="2"/>
        <end position="140"/>
    </location>
</feature>
<gene>
    <name evidence="3" type="ORF">GCM10010993_14520</name>
</gene>
<evidence type="ECO:0000259" key="2">
    <source>
        <dbReference type="Pfam" id="PF02517"/>
    </source>
</evidence>
<keyword evidence="1" id="KW-0472">Membrane</keyword>
<keyword evidence="1" id="KW-0812">Transmembrane</keyword>
<dbReference type="InterPro" id="IPR003675">
    <property type="entry name" value="Rce1/LyrA-like_dom"/>
</dbReference>
<dbReference type="Pfam" id="PF02517">
    <property type="entry name" value="Rce1-like"/>
    <property type="match status" value="1"/>
</dbReference>
<feature type="transmembrane region" description="Helical" evidence="1">
    <location>
        <begin position="25"/>
        <end position="41"/>
    </location>
</feature>
<keyword evidence="4" id="KW-1185">Reference proteome</keyword>
<dbReference type="Proteomes" id="UP000635885">
    <property type="component" value="Unassembled WGS sequence"/>
</dbReference>
<reference evidence="4" key="1">
    <citation type="journal article" date="2019" name="Int. J. Syst. Evol. Microbiol.">
        <title>The Global Catalogue of Microorganisms (GCM) 10K type strain sequencing project: providing services to taxonomists for standard genome sequencing and annotation.</title>
        <authorList>
            <consortium name="The Broad Institute Genomics Platform"/>
            <consortium name="The Broad Institute Genome Sequencing Center for Infectious Disease"/>
            <person name="Wu L."/>
            <person name="Ma J."/>
        </authorList>
    </citation>
    <scope>NUCLEOTIDE SEQUENCE [LARGE SCALE GENOMIC DNA]</scope>
    <source>
        <strain evidence="4">CGMCC 1.12479</strain>
    </source>
</reference>
<evidence type="ECO:0000313" key="4">
    <source>
        <dbReference type="Proteomes" id="UP000635885"/>
    </source>
</evidence>
<feature type="transmembrane region" description="Helical" evidence="1">
    <location>
        <begin position="47"/>
        <end position="64"/>
    </location>
</feature>
<comment type="caution">
    <text evidence="3">The sequence shown here is derived from an EMBL/GenBank/DDBJ whole genome shotgun (WGS) entry which is preliminary data.</text>
</comment>
<feature type="transmembrane region" description="Helical" evidence="1">
    <location>
        <begin position="128"/>
        <end position="153"/>
    </location>
</feature>
<sequence>MVTIIAPLFEELQFRLPLSEKRKHFIFPILITLSFILIQILDNVSWLKFSIYSTYFIFLVFIFFRKERDFKNPKIDIFGTTIFFALLHSFNYELSELNGVEYLSILLAVLPQFIGGLMLAYIRIRFGFWYGVFFHGLWNFTLISLILILFSIVGDSLIY</sequence>
<name>A0ABQ1M991_9BACT</name>
<accession>A0ABQ1M991</accession>
<feature type="transmembrane region" description="Helical" evidence="1">
    <location>
        <begin position="76"/>
        <end position="94"/>
    </location>
</feature>
<proteinExistence type="predicted"/>
<organism evidence="3 4">
    <name type="scientific">Belliella aquatica</name>
    <dbReference type="NCBI Taxonomy" id="1323734"/>
    <lineage>
        <taxon>Bacteria</taxon>
        <taxon>Pseudomonadati</taxon>
        <taxon>Bacteroidota</taxon>
        <taxon>Cytophagia</taxon>
        <taxon>Cytophagales</taxon>
        <taxon>Cyclobacteriaceae</taxon>
        <taxon>Belliella</taxon>
    </lineage>
</organism>
<protein>
    <recommendedName>
        <fullName evidence="2">CAAX prenyl protease 2/Lysostaphin resistance protein A-like domain-containing protein</fullName>
    </recommendedName>
</protein>
<keyword evidence="1" id="KW-1133">Transmembrane helix</keyword>
<feature type="transmembrane region" description="Helical" evidence="1">
    <location>
        <begin position="100"/>
        <end position="121"/>
    </location>
</feature>
<evidence type="ECO:0000313" key="3">
    <source>
        <dbReference type="EMBL" id="GGC36788.1"/>
    </source>
</evidence>